<comment type="caution">
    <text evidence="2">The sequence shown here is derived from an EMBL/GenBank/DDBJ whole genome shotgun (WGS) entry which is preliminary data.</text>
</comment>
<feature type="chain" id="PRO_5040817624" evidence="1">
    <location>
        <begin position="24"/>
        <end position="128"/>
    </location>
</feature>
<dbReference type="CDD" id="cd00371">
    <property type="entry name" value="HMA"/>
    <property type="match status" value="1"/>
</dbReference>
<dbReference type="Proteomes" id="UP001155182">
    <property type="component" value="Unassembled WGS sequence"/>
</dbReference>
<reference evidence="2" key="1">
    <citation type="submission" date="2022-06" db="EMBL/GenBank/DDBJ databases">
        <title>Solitalea sp. MAHUQ-68 isolated from rhizospheric soil.</title>
        <authorList>
            <person name="Huq M.A."/>
        </authorList>
    </citation>
    <scope>NUCLEOTIDE SEQUENCE</scope>
    <source>
        <strain evidence="2">MAHUQ-68</strain>
    </source>
</reference>
<accession>A0A9X2F044</accession>
<name>A0A9X2F044_9SPHI</name>
<keyword evidence="3" id="KW-1185">Reference proteome</keyword>
<sequence>METHFCKLLPVLFLLTITTNLFAESPLQDRSVNIYSPSKWLKNKADDSLYVKITGDQLSKKQTEKLSEELKKQQGVNSVKINFELATANIHFDSKLISTGKLLNIINTFKSSNGEQKYRAIVIKDSSY</sequence>
<dbReference type="InterPro" id="IPR006121">
    <property type="entry name" value="HMA_dom"/>
</dbReference>
<evidence type="ECO:0000313" key="2">
    <source>
        <dbReference type="EMBL" id="MCO4292152.1"/>
    </source>
</evidence>
<feature type="signal peptide" evidence="1">
    <location>
        <begin position="1"/>
        <end position="23"/>
    </location>
</feature>
<dbReference type="Gene3D" id="3.30.70.100">
    <property type="match status" value="1"/>
</dbReference>
<evidence type="ECO:0000313" key="3">
    <source>
        <dbReference type="Proteomes" id="UP001155182"/>
    </source>
</evidence>
<proteinExistence type="predicted"/>
<dbReference type="GO" id="GO:0046872">
    <property type="term" value="F:metal ion binding"/>
    <property type="evidence" value="ECO:0007669"/>
    <property type="project" value="InterPro"/>
</dbReference>
<dbReference type="EMBL" id="JAMWYS010000021">
    <property type="protein sequence ID" value="MCO4292152.1"/>
    <property type="molecule type" value="Genomic_DNA"/>
</dbReference>
<dbReference type="RefSeq" id="WP_252586436.1">
    <property type="nucleotide sequence ID" value="NZ_JAMWYS010000021.1"/>
</dbReference>
<dbReference type="InterPro" id="IPR036163">
    <property type="entry name" value="HMA_dom_sf"/>
</dbReference>
<organism evidence="2 3">
    <name type="scientific">Solitalea agri</name>
    <dbReference type="NCBI Taxonomy" id="2953739"/>
    <lineage>
        <taxon>Bacteria</taxon>
        <taxon>Pseudomonadati</taxon>
        <taxon>Bacteroidota</taxon>
        <taxon>Sphingobacteriia</taxon>
        <taxon>Sphingobacteriales</taxon>
        <taxon>Sphingobacteriaceae</taxon>
        <taxon>Solitalea</taxon>
    </lineage>
</organism>
<evidence type="ECO:0000256" key="1">
    <source>
        <dbReference type="SAM" id="SignalP"/>
    </source>
</evidence>
<dbReference type="AlphaFoldDB" id="A0A9X2F044"/>
<dbReference type="SUPFAM" id="SSF55008">
    <property type="entry name" value="HMA, heavy metal-associated domain"/>
    <property type="match status" value="1"/>
</dbReference>
<protein>
    <submittedName>
        <fullName evidence="2">Uncharacterized protein</fullName>
    </submittedName>
</protein>
<keyword evidence="1" id="KW-0732">Signal</keyword>
<gene>
    <name evidence="2" type="ORF">NF867_04660</name>
</gene>